<organism evidence="17 18">
    <name type="scientific">Acrobeloides nanus</name>
    <dbReference type="NCBI Taxonomy" id="290746"/>
    <lineage>
        <taxon>Eukaryota</taxon>
        <taxon>Metazoa</taxon>
        <taxon>Ecdysozoa</taxon>
        <taxon>Nematoda</taxon>
        <taxon>Chromadorea</taxon>
        <taxon>Rhabditida</taxon>
        <taxon>Tylenchina</taxon>
        <taxon>Cephalobomorpha</taxon>
        <taxon>Cephaloboidea</taxon>
        <taxon>Cephalobidae</taxon>
        <taxon>Acrobeloides</taxon>
    </lineage>
</organism>
<dbReference type="CDD" id="cd08391">
    <property type="entry name" value="C2A_C2C_Synaptotagmin_like"/>
    <property type="match status" value="1"/>
</dbReference>
<evidence type="ECO:0000256" key="9">
    <source>
        <dbReference type="ARBA" id="ARBA00022824"/>
    </source>
</evidence>
<dbReference type="Gene3D" id="2.60.40.150">
    <property type="entry name" value="C2 domain"/>
    <property type="match status" value="3"/>
</dbReference>
<dbReference type="Pfam" id="PF17047">
    <property type="entry name" value="SMP_LBD"/>
    <property type="match status" value="1"/>
</dbReference>
<dbReference type="CDD" id="cd04050">
    <property type="entry name" value="C2B_Synaptotagmin-like"/>
    <property type="match status" value="1"/>
</dbReference>
<feature type="domain" description="C2" evidence="15">
    <location>
        <begin position="283"/>
        <end position="403"/>
    </location>
</feature>
<keyword evidence="11" id="KW-1133">Transmembrane helix</keyword>
<evidence type="ECO:0000256" key="14">
    <source>
        <dbReference type="ARBA" id="ARBA00023136"/>
    </source>
</evidence>
<dbReference type="GO" id="GO:0061817">
    <property type="term" value="P:endoplasmic reticulum-plasma membrane tethering"/>
    <property type="evidence" value="ECO:0007669"/>
    <property type="project" value="InterPro"/>
</dbReference>
<evidence type="ECO:0000256" key="3">
    <source>
        <dbReference type="ARBA" id="ARBA00005867"/>
    </source>
</evidence>
<dbReference type="InterPro" id="IPR031468">
    <property type="entry name" value="SMP_LBD"/>
</dbReference>
<keyword evidence="5" id="KW-1003">Cell membrane</keyword>
<feature type="domain" description="C2" evidence="15">
    <location>
        <begin position="431"/>
        <end position="554"/>
    </location>
</feature>
<keyword evidence="8" id="KW-0677">Repeat</keyword>
<keyword evidence="14" id="KW-0472">Membrane</keyword>
<dbReference type="PANTHER" id="PTHR45761">
    <property type="entry name" value="EXTENDED SYNAPTOTAGMIN-LIKE PROTEIN 2, ISOFORM C"/>
    <property type="match status" value="1"/>
</dbReference>
<evidence type="ECO:0000313" key="17">
    <source>
        <dbReference type="Proteomes" id="UP000887540"/>
    </source>
</evidence>
<keyword evidence="12" id="KW-0445">Lipid transport</keyword>
<comment type="subcellular location">
    <subcellularLocation>
        <location evidence="1">Cell membrane</location>
        <topology evidence="1">Peripheral membrane protein</topology>
    </subcellularLocation>
    <subcellularLocation>
        <location evidence="2">Endoplasmic reticulum membrane</location>
        <topology evidence="2">Multi-pass membrane protein</topology>
    </subcellularLocation>
</comment>
<dbReference type="GO" id="GO:0005544">
    <property type="term" value="F:calcium-dependent phospholipid binding"/>
    <property type="evidence" value="ECO:0007669"/>
    <property type="project" value="TreeGrafter"/>
</dbReference>
<dbReference type="PROSITE" id="PS51847">
    <property type="entry name" value="SMP"/>
    <property type="match status" value="1"/>
</dbReference>
<evidence type="ECO:0000256" key="8">
    <source>
        <dbReference type="ARBA" id="ARBA00022737"/>
    </source>
</evidence>
<dbReference type="CDD" id="cd21670">
    <property type="entry name" value="SMP_ESyt"/>
    <property type="match status" value="1"/>
</dbReference>
<evidence type="ECO:0000256" key="10">
    <source>
        <dbReference type="ARBA" id="ARBA00022837"/>
    </source>
</evidence>
<evidence type="ECO:0000256" key="2">
    <source>
        <dbReference type="ARBA" id="ARBA00004477"/>
    </source>
</evidence>
<dbReference type="Proteomes" id="UP000887540">
    <property type="component" value="Unplaced"/>
</dbReference>
<keyword evidence="9" id="KW-0256">Endoplasmic reticulum</keyword>
<dbReference type="GO" id="GO:0005509">
    <property type="term" value="F:calcium ion binding"/>
    <property type="evidence" value="ECO:0007669"/>
    <property type="project" value="TreeGrafter"/>
</dbReference>
<dbReference type="GO" id="GO:0031210">
    <property type="term" value="F:phosphatidylcholine binding"/>
    <property type="evidence" value="ECO:0007669"/>
    <property type="project" value="TreeGrafter"/>
</dbReference>
<dbReference type="InterPro" id="IPR039010">
    <property type="entry name" value="Synaptotagmin_SMP"/>
</dbReference>
<reference evidence="18" key="1">
    <citation type="submission" date="2022-11" db="UniProtKB">
        <authorList>
            <consortium name="WormBaseParasite"/>
        </authorList>
    </citation>
    <scope>IDENTIFICATION</scope>
</reference>
<dbReference type="InterPro" id="IPR035892">
    <property type="entry name" value="C2_domain_sf"/>
</dbReference>
<keyword evidence="7" id="KW-0479">Metal-binding</keyword>
<evidence type="ECO:0000256" key="13">
    <source>
        <dbReference type="ARBA" id="ARBA00023121"/>
    </source>
</evidence>
<evidence type="ECO:0000259" key="16">
    <source>
        <dbReference type="PROSITE" id="PS51847"/>
    </source>
</evidence>
<evidence type="ECO:0000256" key="7">
    <source>
        <dbReference type="ARBA" id="ARBA00022723"/>
    </source>
</evidence>
<dbReference type="GO" id="GO:0005886">
    <property type="term" value="C:plasma membrane"/>
    <property type="evidence" value="ECO:0007669"/>
    <property type="project" value="UniProtKB-SubCell"/>
</dbReference>
<dbReference type="SMART" id="SM00239">
    <property type="entry name" value="C2"/>
    <property type="match status" value="3"/>
</dbReference>
<dbReference type="InterPro" id="IPR037749">
    <property type="entry name" value="Ext_Synaptotagmin_C2B"/>
</dbReference>
<accession>A0A914BVW7</accession>
<dbReference type="PANTHER" id="PTHR45761:SF1">
    <property type="entry name" value="EXTENDED SYNAPTOTAGMIN-LIKE PROTEIN 2, ISOFORM C"/>
    <property type="match status" value="1"/>
</dbReference>
<dbReference type="InterPro" id="IPR000008">
    <property type="entry name" value="C2_dom"/>
</dbReference>
<dbReference type="Pfam" id="PF00168">
    <property type="entry name" value="C2"/>
    <property type="match status" value="3"/>
</dbReference>
<dbReference type="SUPFAM" id="SSF49562">
    <property type="entry name" value="C2 domain (Calcium/lipid-binding domain, CaLB)"/>
    <property type="match status" value="3"/>
</dbReference>
<evidence type="ECO:0000256" key="4">
    <source>
        <dbReference type="ARBA" id="ARBA00022448"/>
    </source>
</evidence>
<evidence type="ECO:0000256" key="11">
    <source>
        <dbReference type="ARBA" id="ARBA00022989"/>
    </source>
</evidence>
<dbReference type="GO" id="GO:0006869">
    <property type="term" value="P:lipid transport"/>
    <property type="evidence" value="ECO:0007669"/>
    <property type="project" value="UniProtKB-KW"/>
</dbReference>
<dbReference type="FunFam" id="2.60.40.150:FF:000025">
    <property type="entry name" value="Extended synaptotagmin 2"/>
    <property type="match status" value="1"/>
</dbReference>
<keyword evidence="4" id="KW-0813">Transport</keyword>
<name>A0A914BVW7_9BILA</name>
<protein>
    <submittedName>
        <fullName evidence="18">Extended synaptotagmin-2</fullName>
    </submittedName>
</protein>
<dbReference type="InterPro" id="IPR037733">
    <property type="entry name" value="Ext_Synaptotagmin_C2A"/>
</dbReference>
<dbReference type="GO" id="GO:0008429">
    <property type="term" value="F:phosphatidylethanolamine binding"/>
    <property type="evidence" value="ECO:0007669"/>
    <property type="project" value="TreeGrafter"/>
</dbReference>
<keyword evidence="17" id="KW-1185">Reference proteome</keyword>
<feature type="domain" description="SMP-LTD" evidence="16">
    <location>
        <begin position="106"/>
        <end position="284"/>
    </location>
</feature>
<dbReference type="GO" id="GO:0035091">
    <property type="term" value="F:phosphatidylinositol binding"/>
    <property type="evidence" value="ECO:0007669"/>
    <property type="project" value="TreeGrafter"/>
</dbReference>
<dbReference type="PROSITE" id="PS50004">
    <property type="entry name" value="C2"/>
    <property type="match status" value="3"/>
</dbReference>
<evidence type="ECO:0000256" key="12">
    <source>
        <dbReference type="ARBA" id="ARBA00023055"/>
    </source>
</evidence>
<evidence type="ECO:0000313" key="18">
    <source>
        <dbReference type="WBParaSite" id="ACRNAN_Path_1121.g4333.t1"/>
    </source>
</evidence>
<keyword evidence="13" id="KW-0446">Lipid-binding</keyword>
<keyword evidence="6" id="KW-0812">Transmembrane</keyword>
<sequence>MASTQASLNNANTKLPPDLGMSWQNYVVRTLASVILMVSCWAVGHYSLSFLWIVIFTALYVLKTHLWIQREDQRMRLRTVALREREFVMAQFAQLGDLPAWVQFPDTERIEWVNKVIQQLWPYIGEYSKQFMREFIEPQVRAQMPSPFKSFKFVNIDMGDMACRVGGLKVYTQNVGRDKIIVDMDVVYAGDAEFTVAACGFTGGLNQLVLSGKVRCVMQPLLPCPPMIGGISGSFVELPKLDFNLTGMGEFVQLPGLIDAIRTVVNAQIANLCVLPNKIVVPLAPNVDVTKLYFPEPDGIIRLKIIEARNLVNKDFSIGFIKDKSDPYCEIRVGSQLFKTRTINNNLNPVFNEHFEAVVDQASGQMLRIELFDEDTASADEELGRLSIPLDIVRQSGVLHRWFHLEGCKHGELHLKCSWYNLSTDLKNMAQQSWESEWLSTDKPMHPALLMVFVDTVSELPYPKADLEPSPFIEVTLGRTSQRTPVKMKTVNPLFQSKFTFFVKQPEGQELKFVAYDDGTKRAIGELTIPLLSLMNQPNMEMFQNTFTLTHGVHTSPIVLTLRLRTFASVAEADTFFDQSIGRTYGTASHIERADSNRVANNHTSKPVNGDVISTEPAKTVDNGMMLDAHNINLTVNSPSIAESNSSTLRHHHGLQDRIRRSKHGRSTFREGEIQHFGDLQLGLRYDDLRFKLIVHIVAARNLNPVEKEGQADPYVSVKLYPVNSKTPKVKRKTGVVENSLNPHFDNQFELDIHYSDLHNYKLQLQVKDAINYGVLSRPPILGTLEFPLENFNREEIIDNRWFKLEGGHT</sequence>
<proteinExistence type="inferred from homology"/>
<evidence type="ECO:0000259" key="15">
    <source>
        <dbReference type="PROSITE" id="PS50004"/>
    </source>
</evidence>
<evidence type="ECO:0000256" key="6">
    <source>
        <dbReference type="ARBA" id="ARBA00022692"/>
    </source>
</evidence>
<dbReference type="InterPro" id="IPR051634">
    <property type="entry name" value="Extended_Synaptotagmin"/>
</dbReference>
<evidence type="ECO:0000256" key="1">
    <source>
        <dbReference type="ARBA" id="ARBA00004202"/>
    </source>
</evidence>
<dbReference type="WBParaSite" id="ACRNAN_Path_1121.g4333.t1">
    <property type="protein sequence ID" value="ACRNAN_Path_1121.g4333.t1"/>
    <property type="gene ID" value="ACRNAN_Path_1121.g4333"/>
</dbReference>
<evidence type="ECO:0000256" key="5">
    <source>
        <dbReference type="ARBA" id="ARBA00022475"/>
    </source>
</evidence>
<keyword evidence="10" id="KW-0106">Calcium</keyword>
<feature type="domain" description="C2" evidence="15">
    <location>
        <begin position="676"/>
        <end position="803"/>
    </location>
</feature>
<dbReference type="AlphaFoldDB" id="A0A914BVW7"/>
<dbReference type="GO" id="GO:0005789">
    <property type="term" value="C:endoplasmic reticulum membrane"/>
    <property type="evidence" value="ECO:0007669"/>
    <property type="project" value="UniProtKB-SubCell"/>
</dbReference>
<comment type="similarity">
    <text evidence="3">Belongs to the extended synaptotagmin family.</text>
</comment>